<dbReference type="GO" id="GO:0032259">
    <property type="term" value="P:methylation"/>
    <property type="evidence" value="ECO:0007669"/>
    <property type="project" value="UniProtKB-KW"/>
</dbReference>
<dbReference type="PANTHER" id="PTHR43591">
    <property type="entry name" value="METHYLTRANSFERASE"/>
    <property type="match status" value="1"/>
</dbReference>
<dbReference type="EMBL" id="CP063849">
    <property type="protein sequence ID" value="QOY90055.1"/>
    <property type="molecule type" value="Genomic_DNA"/>
</dbReference>
<dbReference type="SUPFAM" id="SSF53335">
    <property type="entry name" value="S-adenosyl-L-methionine-dependent methyltransferases"/>
    <property type="match status" value="1"/>
</dbReference>
<dbReference type="GO" id="GO:0008168">
    <property type="term" value="F:methyltransferase activity"/>
    <property type="evidence" value="ECO:0007669"/>
    <property type="project" value="UniProtKB-KW"/>
</dbReference>
<keyword evidence="2" id="KW-0808">Transferase</keyword>
<evidence type="ECO:0000313" key="2">
    <source>
        <dbReference type="EMBL" id="QOY90055.1"/>
    </source>
</evidence>
<dbReference type="Pfam" id="PF13847">
    <property type="entry name" value="Methyltransf_31"/>
    <property type="match status" value="1"/>
</dbReference>
<dbReference type="Proteomes" id="UP000593892">
    <property type="component" value="Chromosome"/>
</dbReference>
<dbReference type="AlphaFoldDB" id="A0A7S7SNF1"/>
<dbReference type="Gene3D" id="3.40.50.150">
    <property type="entry name" value="Vaccinia Virus protein VP39"/>
    <property type="match status" value="1"/>
</dbReference>
<keyword evidence="2" id="KW-0489">Methyltransferase</keyword>
<keyword evidence="3" id="KW-1185">Reference proteome</keyword>
<evidence type="ECO:0000313" key="3">
    <source>
        <dbReference type="Proteomes" id="UP000593892"/>
    </source>
</evidence>
<reference evidence="2 3" key="1">
    <citation type="submission" date="2020-10" db="EMBL/GenBank/DDBJ databases">
        <title>Complete genome sequence of Paludibaculum fermentans P105T, a facultatively anaerobic acidobacterium capable of dissimilatory Fe(III) reduction.</title>
        <authorList>
            <person name="Dedysh S.N."/>
            <person name="Beletsky A.V."/>
            <person name="Kulichevskaya I.S."/>
            <person name="Mardanov A.V."/>
            <person name="Ravin N.V."/>
        </authorList>
    </citation>
    <scope>NUCLEOTIDE SEQUENCE [LARGE SCALE GENOMIC DNA]</scope>
    <source>
        <strain evidence="2 3">P105</strain>
    </source>
</reference>
<dbReference type="CDD" id="cd02440">
    <property type="entry name" value="AdoMet_MTases"/>
    <property type="match status" value="1"/>
</dbReference>
<proteinExistence type="predicted"/>
<dbReference type="KEGG" id="pfer:IRI77_08905"/>
<feature type="domain" description="Methyltransferase" evidence="1">
    <location>
        <begin position="73"/>
        <end position="174"/>
    </location>
</feature>
<evidence type="ECO:0000259" key="1">
    <source>
        <dbReference type="Pfam" id="PF13847"/>
    </source>
</evidence>
<dbReference type="RefSeq" id="WP_194451717.1">
    <property type="nucleotide sequence ID" value="NZ_CP063849.1"/>
</dbReference>
<sequence length="197" mass="20809">MASDPVSLRTSVREAYSSASTDPTARHPFPIGAEFARSLGYPDAILNSIPGGSLESFAGVSNVSVFASLPESSTVVDLGCGSGLDTFIAGQRAGLRGHAIGIDFSEAMLRRANESCRRLALSNVVFVQASAEQLPLRDASIDHVLVNGIFNLNPFRDQIFLELARVLKPGGSVFGAELILQAPLESTARTGAANWFS</sequence>
<dbReference type="PANTHER" id="PTHR43591:SF24">
    <property type="entry name" value="2-METHOXY-6-POLYPRENYL-1,4-BENZOQUINOL METHYLASE, MITOCHONDRIAL"/>
    <property type="match status" value="1"/>
</dbReference>
<dbReference type="InterPro" id="IPR025714">
    <property type="entry name" value="Methyltranfer_dom"/>
</dbReference>
<accession>A0A7S7SNF1</accession>
<name>A0A7S7SNF1_PALFE</name>
<protein>
    <submittedName>
        <fullName evidence="2">Methyltransferase domain-containing protein</fullName>
    </submittedName>
</protein>
<organism evidence="2 3">
    <name type="scientific">Paludibaculum fermentans</name>
    <dbReference type="NCBI Taxonomy" id="1473598"/>
    <lineage>
        <taxon>Bacteria</taxon>
        <taxon>Pseudomonadati</taxon>
        <taxon>Acidobacteriota</taxon>
        <taxon>Terriglobia</taxon>
        <taxon>Bryobacterales</taxon>
        <taxon>Bryobacteraceae</taxon>
        <taxon>Paludibaculum</taxon>
    </lineage>
</organism>
<dbReference type="InterPro" id="IPR029063">
    <property type="entry name" value="SAM-dependent_MTases_sf"/>
</dbReference>
<gene>
    <name evidence="2" type="ORF">IRI77_08905</name>
</gene>